<comment type="caution">
    <text evidence="2">The sequence shown here is derived from an EMBL/GenBank/DDBJ whole genome shotgun (WGS) entry which is preliminary data.</text>
</comment>
<dbReference type="Proteomes" id="UP000192356">
    <property type="component" value="Unassembled WGS sequence"/>
</dbReference>
<accession>A0A1X0QB64</accession>
<evidence type="ECO:0000256" key="1">
    <source>
        <dbReference type="SAM" id="Phobius"/>
    </source>
</evidence>
<organism evidence="2 3">
    <name type="scientific">Hepatospora eriocheir</name>
    <dbReference type="NCBI Taxonomy" id="1081669"/>
    <lineage>
        <taxon>Eukaryota</taxon>
        <taxon>Fungi</taxon>
        <taxon>Fungi incertae sedis</taxon>
        <taxon>Microsporidia</taxon>
        <taxon>Hepatosporidae</taxon>
        <taxon>Hepatospora</taxon>
    </lineage>
</organism>
<evidence type="ECO:0000313" key="3">
    <source>
        <dbReference type="Proteomes" id="UP000192356"/>
    </source>
</evidence>
<dbReference type="AlphaFoldDB" id="A0A1X0QB64"/>
<protein>
    <submittedName>
        <fullName evidence="2">Uncharacterized protein</fullName>
    </submittedName>
</protein>
<dbReference type="EMBL" id="LVKB01000051">
    <property type="protein sequence ID" value="ORD96943.1"/>
    <property type="molecule type" value="Genomic_DNA"/>
</dbReference>
<keyword evidence="1" id="KW-1133">Transmembrane helix</keyword>
<reference evidence="2 3" key="1">
    <citation type="journal article" date="2017" name="Environ. Microbiol.">
        <title>Decay of the glycolytic pathway and adaptation to intranuclear parasitism within Enterocytozoonidae microsporidia.</title>
        <authorList>
            <person name="Wiredu Boakye D."/>
            <person name="Jaroenlak P."/>
            <person name="Prachumwat A."/>
            <person name="Williams T.A."/>
            <person name="Bateman K.S."/>
            <person name="Itsathitphaisarn O."/>
            <person name="Sritunyalucksana K."/>
            <person name="Paszkiewicz K.H."/>
            <person name="Moore K.A."/>
            <person name="Stentiford G.D."/>
            <person name="Williams B.A."/>
        </authorList>
    </citation>
    <scope>NUCLEOTIDE SEQUENCE [LARGE SCALE GENOMIC DNA]</scope>
    <source>
        <strain evidence="2 3">GB1</strain>
    </source>
</reference>
<name>A0A1X0QB64_9MICR</name>
<feature type="transmembrane region" description="Helical" evidence="1">
    <location>
        <begin position="61"/>
        <end position="81"/>
    </location>
</feature>
<evidence type="ECO:0000313" key="2">
    <source>
        <dbReference type="EMBL" id="ORD96943.1"/>
    </source>
</evidence>
<keyword evidence="1" id="KW-0472">Membrane</keyword>
<keyword evidence="1" id="KW-0812">Transmembrane</keyword>
<gene>
    <name evidence="2" type="ORF">HERIO_1168</name>
</gene>
<dbReference type="VEuPathDB" id="MicrosporidiaDB:HERIO_1168"/>
<proteinExistence type="predicted"/>
<sequence>MENTTELFRVTIGDCNEIKQDLSVQEEKLNTIKERISTNKSLLSINGNLIKNLDSKTSVKCFYLTTAILTIIILSVLFIKYND</sequence>
<dbReference type="VEuPathDB" id="MicrosporidiaDB:A0H76_1230"/>
<keyword evidence="3" id="KW-1185">Reference proteome</keyword>